<dbReference type="GO" id="GO:0016763">
    <property type="term" value="F:pentosyltransferase activity"/>
    <property type="evidence" value="ECO:0007669"/>
    <property type="project" value="TreeGrafter"/>
</dbReference>
<dbReference type="PANTHER" id="PTHR33908:SF3">
    <property type="entry name" value="UNDECAPRENYL PHOSPHATE-ALPHA-4-AMINO-4-DEOXY-L-ARABINOSE ARABINOSYL TRANSFERASE"/>
    <property type="match status" value="1"/>
</dbReference>
<evidence type="ECO:0000256" key="3">
    <source>
        <dbReference type="ARBA" id="ARBA00022676"/>
    </source>
</evidence>
<keyword evidence="2" id="KW-1003">Cell membrane</keyword>
<dbReference type="InterPro" id="IPR050297">
    <property type="entry name" value="LipidA_mod_glycosyltrf_83"/>
</dbReference>
<keyword evidence="4 10" id="KW-0808">Transferase</keyword>
<proteinExistence type="predicted"/>
<evidence type="ECO:0000256" key="2">
    <source>
        <dbReference type="ARBA" id="ARBA00022475"/>
    </source>
</evidence>
<feature type="transmembrane region" description="Helical" evidence="8">
    <location>
        <begin position="326"/>
        <end position="347"/>
    </location>
</feature>
<evidence type="ECO:0000256" key="1">
    <source>
        <dbReference type="ARBA" id="ARBA00004651"/>
    </source>
</evidence>
<comment type="subcellular location">
    <subcellularLocation>
        <location evidence="1">Cell membrane</location>
        <topology evidence="1">Multi-pass membrane protein</topology>
    </subcellularLocation>
</comment>
<protein>
    <submittedName>
        <fullName evidence="10">4-amino-4-deoxy-L-arabinose transferase</fullName>
    </submittedName>
</protein>
<dbReference type="GO" id="GO:0005886">
    <property type="term" value="C:plasma membrane"/>
    <property type="evidence" value="ECO:0007669"/>
    <property type="project" value="UniProtKB-SubCell"/>
</dbReference>
<dbReference type="Pfam" id="PF13231">
    <property type="entry name" value="PMT_2"/>
    <property type="match status" value="1"/>
</dbReference>
<evidence type="ECO:0000256" key="7">
    <source>
        <dbReference type="ARBA" id="ARBA00023136"/>
    </source>
</evidence>
<feature type="transmembrane region" description="Helical" evidence="8">
    <location>
        <begin position="267"/>
        <end position="289"/>
    </location>
</feature>
<evidence type="ECO:0000256" key="6">
    <source>
        <dbReference type="ARBA" id="ARBA00022989"/>
    </source>
</evidence>
<evidence type="ECO:0000256" key="8">
    <source>
        <dbReference type="SAM" id="Phobius"/>
    </source>
</evidence>
<feature type="transmembrane region" description="Helical" evidence="8">
    <location>
        <begin position="135"/>
        <end position="152"/>
    </location>
</feature>
<dbReference type="PANTHER" id="PTHR33908">
    <property type="entry name" value="MANNOSYLTRANSFERASE YKCB-RELATED"/>
    <property type="match status" value="1"/>
</dbReference>
<dbReference type="EMBL" id="FWEU01000003">
    <property type="protein sequence ID" value="SLM24865.1"/>
    <property type="molecule type" value="Genomic_DNA"/>
</dbReference>
<keyword evidence="7 8" id="KW-0472">Membrane</keyword>
<dbReference type="GO" id="GO:0010041">
    <property type="term" value="P:response to iron(III) ion"/>
    <property type="evidence" value="ECO:0007669"/>
    <property type="project" value="TreeGrafter"/>
</dbReference>
<dbReference type="AlphaFoldDB" id="A0A1W1GZU8"/>
<name>A0A1W1GZU8_9GAMM</name>
<feature type="transmembrane region" description="Helical" evidence="8">
    <location>
        <begin position="301"/>
        <end position="320"/>
    </location>
</feature>
<keyword evidence="6 8" id="KW-1133">Transmembrane helix</keyword>
<reference evidence="11" key="1">
    <citation type="submission" date="2016-10" db="EMBL/GenBank/DDBJ databases">
        <authorList>
            <person name="Varghese N."/>
        </authorList>
    </citation>
    <scope>NUCLEOTIDE SEQUENCE [LARGE SCALE GENOMIC DNA]</scope>
    <source>
        <strain evidence="11">92MFCol6.1</strain>
    </source>
</reference>
<gene>
    <name evidence="10" type="ORF">SAMN04488690_2592</name>
</gene>
<dbReference type="RefSeq" id="WP_080149744.1">
    <property type="nucleotide sequence ID" value="NZ_FWEU01000003.1"/>
</dbReference>
<feature type="transmembrane region" description="Helical" evidence="8">
    <location>
        <begin position="396"/>
        <end position="417"/>
    </location>
</feature>
<feature type="transmembrane region" description="Helical" evidence="8">
    <location>
        <begin position="354"/>
        <end position="376"/>
    </location>
</feature>
<organism evidence="10 11">
    <name type="scientific">Stenotrophomonas indicatrix</name>
    <dbReference type="NCBI Taxonomy" id="2045451"/>
    <lineage>
        <taxon>Bacteria</taxon>
        <taxon>Pseudomonadati</taxon>
        <taxon>Pseudomonadota</taxon>
        <taxon>Gammaproteobacteria</taxon>
        <taxon>Lysobacterales</taxon>
        <taxon>Lysobacteraceae</taxon>
        <taxon>Stenotrophomonas</taxon>
    </lineage>
</organism>
<feature type="domain" description="Glycosyltransferase RgtA/B/C/D-like" evidence="9">
    <location>
        <begin position="63"/>
        <end position="223"/>
    </location>
</feature>
<accession>A0A1W1GZU8</accession>
<dbReference type="GO" id="GO:0009103">
    <property type="term" value="P:lipopolysaccharide biosynthetic process"/>
    <property type="evidence" value="ECO:0007669"/>
    <property type="project" value="TreeGrafter"/>
</dbReference>
<feature type="transmembrane region" description="Helical" evidence="8">
    <location>
        <begin position="75"/>
        <end position="101"/>
    </location>
</feature>
<keyword evidence="5 8" id="KW-0812">Transmembrane</keyword>
<evidence type="ECO:0000313" key="11">
    <source>
        <dbReference type="Proteomes" id="UP000191133"/>
    </source>
</evidence>
<keyword evidence="3" id="KW-0328">Glycosyltransferase</keyword>
<evidence type="ECO:0000313" key="10">
    <source>
        <dbReference type="EMBL" id="SLM24865.1"/>
    </source>
</evidence>
<evidence type="ECO:0000259" key="9">
    <source>
        <dbReference type="Pfam" id="PF13231"/>
    </source>
</evidence>
<evidence type="ECO:0000256" key="5">
    <source>
        <dbReference type="ARBA" id="ARBA00022692"/>
    </source>
</evidence>
<feature type="transmembrane region" description="Helical" evidence="8">
    <location>
        <begin position="424"/>
        <end position="445"/>
    </location>
</feature>
<dbReference type="Proteomes" id="UP000191133">
    <property type="component" value="Unassembled WGS sequence"/>
</dbReference>
<sequence>MLKTRASRQTWLFVVMALLVLGAGLGLRDPWPSDEPRFALVAKQMVDSGDWLFPHRGLELYSDKPPMLMWWQATLYSVIGNWRVAFLLPSLIAALGTLWCVVDLGRRLWTRQVGLYAGWALLFALQFTFQSKKAQIDPLVVLFITLANYGLLRHLLLGPAWRWWWLGWFFAGIGVITKGVGVIALLMIVPAVIGSALHWPRVRLHARDLRFWLAPLAFVLAVALWLVPMVMTALATRSGEYLAYMDDILFRQTAKRYAQSWDHHQPWWYFLGTMPSMWIPAFLAVPWAIPAWRRRLQRRDARYLLLLGWWALIVLFFSIPNGKRDVYILPALPMFCLALAPLLPGLLRRRDVQWLLGAFTLLLSLGTLAAGLSALLGKPGFEVRLMQTRGIGNGEMNALAWAAMAMGGWGVASLLLFGRARRELALVSTLTAVWVLYSLIGYPLLNDSSSARGLMRHTGQRIGADAELGLVAWKEQNLLMADRPAATFGFNEPWDAQLAAAVEWQQLAPRRRWLLVHEDALLPCIDRDRAELAGIANRRRWWLVPAAAVQGRCVASAEERERERRLQREE</sequence>
<dbReference type="InterPro" id="IPR038731">
    <property type="entry name" value="RgtA/B/C-like"/>
</dbReference>
<evidence type="ECO:0000256" key="4">
    <source>
        <dbReference type="ARBA" id="ARBA00022679"/>
    </source>
</evidence>
<feature type="transmembrane region" description="Helical" evidence="8">
    <location>
        <begin position="211"/>
        <end position="235"/>
    </location>
</feature>